<sequence>MTSNPSTQPGGPAYPVSRRPRCPAYVDVQSADDLMPYLESVAKRPYTPGALHVTWDLQRHEKVLLRADNWHDPMVIEACERLLRQYECDYEVEMVDRGPERRFDGHDEIEIFLGLTKELALDMDRWVQMDKDGVYDKVLWGFGGPVLAESKMKIGRMPFITPEMLASPAHLIPAEVLAAIDDWTDRTIKGARAVRITDPEGTDLSYPLPESYFNDDHTEWNGPRAAEWWPQSPELMQRYMPGHIAGRPLFMTEEPGVDAINGVIAGTMNHIGPYPRIMMQVRDSKITSIEGGGQFGDKLRALDDQTKDIQYPGYPGPGLMWLFEVSVGTNPKVHRPRKNYLSGWICGIYERMRSGIIHLGFGSIITSAQEIEAAKAGHPTGHWHVHLNFPTMTVETVSGESVKVIDEGRLCALDDPEVRKVAERAGVDPDIWLQEDWIPAVPGLNCEGSYQTYAVDPTNWTMTELEICRSYHPLFMRMVNAEPAPGQSHCH</sequence>
<evidence type="ECO:0000313" key="1">
    <source>
        <dbReference type="EMBL" id="MFC5952873.1"/>
    </source>
</evidence>
<reference evidence="2" key="1">
    <citation type="journal article" date="2019" name="Int. J. Syst. Evol. Microbiol.">
        <title>The Global Catalogue of Microorganisms (GCM) 10K type strain sequencing project: providing services to taxonomists for standard genome sequencing and annotation.</title>
        <authorList>
            <consortium name="The Broad Institute Genomics Platform"/>
            <consortium name="The Broad Institute Genome Sequencing Center for Infectious Disease"/>
            <person name="Wu L."/>
            <person name="Ma J."/>
        </authorList>
    </citation>
    <scope>NUCLEOTIDE SEQUENCE [LARGE SCALE GENOMIC DNA]</scope>
    <source>
        <strain evidence="2">CGMCC 4.7397</strain>
    </source>
</reference>
<dbReference type="EMBL" id="JBHSQK010000130">
    <property type="protein sequence ID" value="MFC5952873.1"/>
    <property type="molecule type" value="Genomic_DNA"/>
</dbReference>
<organism evidence="1 2">
    <name type="scientific">Pseudonocardia lutea</name>
    <dbReference type="NCBI Taxonomy" id="2172015"/>
    <lineage>
        <taxon>Bacteria</taxon>
        <taxon>Bacillati</taxon>
        <taxon>Actinomycetota</taxon>
        <taxon>Actinomycetes</taxon>
        <taxon>Pseudonocardiales</taxon>
        <taxon>Pseudonocardiaceae</taxon>
        <taxon>Pseudonocardia</taxon>
    </lineage>
</organism>
<proteinExistence type="predicted"/>
<dbReference type="RefSeq" id="WP_379572171.1">
    <property type="nucleotide sequence ID" value="NZ_JBHSQK010000130.1"/>
</dbReference>
<keyword evidence="2" id="KW-1185">Reference proteome</keyword>
<comment type="caution">
    <text evidence="1">The sequence shown here is derived from an EMBL/GenBank/DDBJ whole genome shotgun (WGS) entry which is preliminary data.</text>
</comment>
<gene>
    <name evidence="1" type="ORF">ACFQH9_31900</name>
</gene>
<name>A0ABW1IIM8_9PSEU</name>
<evidence type="ECO:0000313" key="2">
    <source>
        <dbReference type="Proteomes" id="UP001596119"/>
    </source>
</evidence>
<accession>A0ABW1IIM8</accession>
<protein>
    <submittedName>
        <fullName evidence="1">Uncharacterized protein</fullName>
    </submittedName>
</protein>
<dbReference type="Proteomes" id="UP001596119">
    <property type="component" value="Unassembled WGS sequence"/>
</dbReference>